<evidence type="ECO:0000313" key="3">
    <source>
        <dbReference type="Proteomes" id="UP000595437"/>
    </source>
</evidence>
<keyword evidence="3" id="KW-1185">Reference proteome</keyword>
<evidence type="ECO:0000256" key="1">
    <source>
        <dbReference type="SAM" id="MobiDB-lite"/>
    </source>
</evidence>
<feature type="non-terminal residue" evidence="2">
    <location>
        <position position="54"/>
    </location>
</feature>
<feature type="region of interest" description="Disordered" evidence="1">
    <location>
        <begin position="34"/>
        <end position="54"/>
    </location>
</feature>
<accession>A0A7T8KL01</accession>
<organism evidence="2 3">
    <name type="scientific">Caligus rogercresseyi</name>
    <name type="common">Sea louse</name>
    <dbReference type="NCBI Taxonomy" id="217165"/>
    <lineage>
        <taxon>Eukaryota</taxon>
        <taxon>Metazoa</taxon>
        <taxon>Ecdysozoa</taxon>
        <taxon>Arthropoda</taxon>
        <taxon>Crustacea</taxon>
        <taxon>Multicrustacea</taxon>
        <taxon>Hexanauplia</taxon>
        <taxon>Copepoda</taxon>
        <taxon>Siphonostomatoida</taxon>
        <taxon>Caligidae</taxon>
        <taxon>Caligus</taxon>
    </lineage>
</organism>
<name>A0A7T8KL01_CALRO</name>
<evidence type="ECO:0000313" key="2">
    <source>
        <dbReference type="EMBL" id="QQP57849.1"/>
    </source>
</evidence>
<proteinExistence type="predicted"/>
<gene>
    <name evidence="2" type="ORF">FKW44_002979</name>
</gene>
<feature type="non-terminal residue" evidence="2">
    <location>
        <position position="1"/>
    </location>
</feature>
<sequence length="54" mass="5583">GYSANMQSGGRQMVGGQFMNNQVVLQALNQGSRSNNSSVLLPGNLANSGSVTIQ</sequence>
<dbReference type="EMBL" id="CP045891">
    <property type="protein sequence ID" value="QQP57849.1"/>
    <property type="molecule type" value="Genomic_DNA"/>
</dbReference>
<dbReference type="AlphaFoldDB" id="A0A7T8KL01"/>
<protein>
    <submittedName>
        <fullName evidence="2">Uncharacterized protein</fullName>
    </submittedName>
</protein>
<reference evidence="3" key="1">
    <citation type="submission" date="2021-01" db="EMBL/GenBank/DDBJ databases">
        <title>Caligus Genome Assembly.</title>
        <authorList>
            <person name="Gallardo-Escarate C."/>
        </authorList>
    </citation>
    <scope>NUCLEOTIDE SEQUENCE [LARGE SCALE GENOMIC DNA]</scope>
</reference>
<dbReference type="Proteomes" id="UP000595437">
    <property type="component" value="Chromosome 2"/>
</dbReference>